<evidence type="ECO:0000256" key="2">
    <source>
        <dbReference type="ARBA" id="ARBA00022448"/>
    </source>
</evidence>
<dbReference type="SUPFAM" id="SSF50331">
    <property type="entry name" value="MOP-like"/>
    <property type="match status" value="2"/>
</dbReference>
<evidence type="ECO:0000256" key="4">
    <source>
        <dbReference type="ARBA" id="ARBA00022737"/>
    </source>
</evidence>
<dbReference type="PANTHER" id="PTHR30432">
    <property type="entry name" value="TRANSCRIPTIONAL REGULATOR MODE"/>
    <property type="match status" value="1"/>
</dbReference>
<keyword evidence="2 5" id="KW-0813">Transport</keyword>
<evidence type="ECO:0000259" key="6">
    <source>
        <dbReference type="PROSITE" id="PS51866"/>
    </source>
</evidence>
<protein>
    <submittedName>
        <fullName evidence="7">TOBE domain-containing protein</fullName>
    </submittedName>
</protein>
<reference evidence="7 8" key="1">
    <citation type="submission" date="2021-08" db="EMBL/GenBank/DDBJ databases">
        <title>Helicobacter spp. isolated from feces of Anatolian Ground Squirrel (Spermophilus xanthoprymnus) in Turkey.</title>
        <authorList>
            <person name="Aydin F."/>
            <person name="Abay S."/>
            <person name="Kayman T."/>
            <person name="Karakaya E."/>
            <person name="Saticioglu I.B."/>
        </authorList>
    </citation>
    <scope>NUCLEOTIDE SEQUENCE [LARGE SCALE GENOMIC DNA]</scope>
    <source>
        <strain evidence="7 8">Faydin-H70</strain>
    </source>
</reference>
<keyword evidence="4" id="KW-0677">Repeat</keyword>
<keyword evidence="3 5" id="KW-0500">Molybdenum</keyword>
<name>A0ABS7JM73_9HELI</name>
<dbReference type="InterPro" id="IPR000847">
    <property type="entry name" value="LysR_HTH_N"/>
</dbReference>
<evidence type="ECO:0000256" key="3">
    <source>
        <dbReference type="ARBA" id="ARBA00022505"/>
    </source>
</evidence>
<dbReference type="Pfam" id="PF00126">
    <property type="entry name" value="HTH_1"/>
    <property type="match status" value="1"/>
</dbReference>
<comment type="caution">
    <text evidence="7">The sequence shown here is derived from an EMBL/GenBank/DDBJ whole genome shotgun (WGS) entry which is preliminary data.</text>
</comment>
<keyword evidence="8" id="KW-1185">Reference proteome</keyword>
<dbReference type="InterPro" id="IPR036390">
    <property type="entry name" value="WH_DNA-bd_sf"/>
</dbReference>
<dbReference type="Gene3D" id="1.10.10.10">
    <property type="entry name" value="Winged helix-like DNA-binding domain superfamily/Winged helix DNA-binding domain"/>
    <property type="match status" value="1"/>
</dbReference>
<feature type="domain" description="Mop" evidence="6">
    <location>
        <begin position="131"/>
        <end position="197"/>
    </location>
</feature>
<proteinExistence type="inferred from homology"/>
<gene>
    <name evidence="7" type="ORF">K4G57_03235</name>
</gene>
<dbReference type="Proteomes" id="UP000700059">
    <property type="component" value="Unassembled WGS sequence"/>
</dbReference>
<dbReference type="InterPro" id="IPR008995">
    <property type="entry name" value="Mo/tungstate-bd_C_term_dom"/>
</dbReference>
<organism evidence="7 8">
    <name type="scientific">Helicobacter turcicus</name>
    <dbReference type="NCBI Taxonomy" id="2867412"/>
    <lineage>
        <taxon>Bacteria</taxon>
        <taxon>Pseudomonadati</taxon>
        <taxon>Campylobacterota</taxon>
        <taxon>Epsilonproteobacteria</taxon>
        <taxon>Campylobacterales</taxon>
        <taxon>Helicobacteraceae</taxon>
        <taxon>Helicobacter</taxon>
    </lineage>
</organism>
<dbReference type="InterPro" id="IPR036388">
    <property type="entry name" value="WH-like_DNA-bd_sf"/>
</dbReference>
<evidence type="ECO:0000256" key="1">
    <source>
        <dbReference type="ARBA" id="ARBA00008110"/>
    </source>
</evidence>
<evidence type="ECO:0000313" key="8">
    <source>
        <dbReference type="Proteomes" id="UP000700059"/>
    </source>
</evidence>
<dbReference type="PANTHER" id="PTHR30432:SF1">
    <property type="entry name" value="DNA-BINDING TRANSCRIPTIONAL DUAL REGULATOR MODE"/>
    <property type="match status" value="1"/>
</dbReference>
<feature type="domain" description="Mop" evidence="6">
    <location>
        <begin position="202"/>
        <end position="267"/>
    </location>
</feature>
<evidence type="ECO:0000313" key="7">
    <source>
        <dbReference type="EMBL" id="MBX7490482.1"/>
    </source>
</evidence>
<dbReference type="InterPro" id="IPR005116">
    <property type="entry name" value="Transp-assoc_OB_typ1"/>
</dbReference>
<dbReference type="PIRSF" id="PIRSF005763">
    <property type="entry name" value="Txn_reg_ModE"/>
    <property type="match status" value="1"/>
</dbReference>
<dbReference type="Pfam" id="PF03459">
    <property type="entry name" value="TOBE"/>
    <property type="match status" value="2"/>
</dbReference>
<dbReference type="EMBL" id="JAIGYQ010000003">
    <property type="protein sequence ID" value="MBX7490482.1"/>
    <property type="molecule type" value="Genomic_DNA"/>
</dbReference>
<sequence length="267" mass="29640">MQVKGRIWIKEQDKNFLGHGKIELLERIVKSGSISKAAKEMKMSYKAAWDSIDLMNKVASEPLVMRVTGGKGGGGTQVTQKGLEAIRIFREMERISEELYTLFEGDLETWDSMLGKTKESINEVRRNVLLKTSARNQLLGEILEIKEGAVNAEVTLKIKENMQIVSAITLHSLKELGLKVGMQAYALIKANWIVIFTQEPKGISLRNCLCGEISTLKEGAVNAEVRINCNGVELSAVVTEDSKETLTLKIGQQVWFGFKANNVILGI</sequence>
<dbReference type="PROSITE" id="PS51866">
    <property type="entry name" value="MOP"/>
    <property type="match status" value="2"/>
</dbReference>
<dbReference type="Gene3D" id="2.40.50.100">
    <property type="match status" value="2"/>
</dbReference>
<dbReference type="SUPFAM" id="SSF46785">
    <property type="entry name" value="Winged helix' DNA-binding domain"/>
    <property type="match status" value="1"/>
</dbReference>
<accession>A0ABS7JM73</accession>
<evidence type="ECO:0000256" key="5">
    <source>
        <dbReference type="PIRNR" id="PIRNR005763"/>
    </source>
</evidence>
<dbReference type="NCBIfam" id="TIGR00638">
    <property type="entry name" value="Mop"/>
    <property type="match status" value="1"/>
</dbReference>
<comment type="similarity">
    <text evidence="1 5">Belongs to the ModE family.</text>
</comment>
<dbReference type="InterPro" id="IPR004606">
    <property type="entry name" value="Mop_domain"/>
</dbReference>
<dbReference type="InterPro" id="IPR016462">
    <property type="entry name" value="ModE"/>
</dbReference>
<dbReference type="InterPro" id="IPR051815">
    <property type="entry name" value="Molybdate_resp_trans_reg"/>
</dbReference>